<dbReference type="InterPro" id="IPR029044">
    <property type="entry name" value="Nucleotide-diphossugar_trans"/>
</dbReference>
<dbReference type="SUPFAM" id="SSF53448">
    <property type="entry name" value="Nucleotide-diphospho-sugar transferases"/>
    <property type="match status" value="1"/>
</dbReference>
<keyword evidence="3" id="KW-1185">Reference proteome</keyword>
<dbReference type="RefSeq" id="WP_173570439.1">
    <property type="nucleotide sequence ID" value="NZ_WOSY01000009.1"/>
</dbReference>
<comment type="caution">
    <text evidence="2">The sequence shown here is derived from an EMBL/GenBank/DDBJ whole genome shotgun (WGS) entry which is preliminary data.</text>
</comment>
<dbReference type="InterPro" id="IPR001173">
    <property type="entry name" value="Glyco_trans_2-like"/>
</dbReference>
<dbReference type="InterPro" id="IPR050834">
    <property type="entry name" value="Glycosyltransf_2"/>
</dbReference>
<dbReference type="Proteomes" id="UP000631653">
    <property type="component" value="Unassembled WGS sequence"/>
</dbReference>
<evidence type="ECO:0000313" key="3">
    <source>
        <dbReference type="Proteomes" id="UP000631653"/>
    </source>
</evidence>
<feature type="domain" description="Glycosyltransferase 2-like" evidence="1">
    <location>
        <begin position="4"/>
        <end position="161"/>
    </location>
</feature>
<accession>A0ABX0K0M4</accession>
<evidence type="ECO:0000259" key="1">
    <source>
        <dbReference type="Pfam" id="PF00535"/>
    </source>
</evidence>
<dbReference type="EMBL" id="WOSY01000009">
    <property type="protein sequence ID" value="NHN89126.1"/>
    <property type="molecule type" value="Genomic_DNA"/>
</dbReference>
<protein>
    <submittedName>
        <fullName evidence="2">Glycosyltransferase</fullName>
    </submittedName>
</protein>
<reference evidence="2 3" key="1">
    <citation type="journal article" date="2020" name="Int. J. Syst. Evol. Microbiol.">
        <title>Novel acetic acid bacteria from cider fermentations: Acetobacter conturbans sp. nov. and Acetobacter fallax sp. nov.</title>
        <authorList>
            <person name="Sombolestani A.S."/>
            <person name="Cleenwerck I."/>
            <person name="Cnockaert M."/>
            <person name="Borremans W."/>
            <person name="Wieme A.D."/>
            <person name="De Vuyst L."/>
            <person name="Vandamme P."/>
        </authorList>
    </citation>
    <scope>NUCLEOTIDE SEQUENCE [LARGE SCALE GENOMIC DNA]</scope>
    <source>
        <strain evidence="2 3">LMG 1627</strain>
    </source>
</reference>
<dbReference type="Gene3D" id="3.90.550.10">
    <property type="entry name" value="Spore Coat Polysaccharide Biosynthesis Protein SpsA, Chain A"/>
    <property type="match status" value="1"/>
</dbReference>
<dbReference type="PANTHER" id="PTHR43685">
    <property type="entry name" value="GLYCOSYLTRANSFERASE"/>
    <property type="match status" value="1"/>
</dbReference>
<name>A0ABX0K0M4_9PROT</name>
<dbReference type="PANTHER" id="PTHR43685:SF2">
    <property type="entry name" value="GLYCOSYLTRANSFERASE 2-LIKE DOMAIN-CONTAINING PROTEIN"/>
    <property type="match status" value="1"/>
</dbReference>
<dbReference type="Pfam" id="PF00535">
    <property type="entry name" value="Glycos_transf_2"/>
    <property type="match status" value="1"/>
</dbReference>
<proteinExistence type="predicted"/>
<sequence>MRFSLIIPTLNRPEGVRAFLGVIAQQSVRDVEVIVVDQSGSDIYDAVIRDFSSSLTLKHIRTDVRKCRYACNLGAAAASGEIIAFPDDDCLYRPDTLEQVDARFRNDARLGLLTGPIRDIDGRSSNMGRWLTADTPLNERNIWIGLIEFNMFIRRTAFEQVGGFDLNMGPGCRFVAAEGQDLGLRLLHSGVEGYFDSRLLVMHPDKSTDLDLKRAKSYGCGMGYALRKNHAPVTLVLTFLIRPAGGALLNLLKGHRALVLYFCAVLLGRLDGYCSREARQVCK</sequence>
<evidence type="ECO:0000313" key="2">
    <source>
        <dbReference type="EMBL" id="NHN89126.1"/>
    </source>
</evidence>
<organism evidence="2 3">
    <name type="scientific">Acetobacter conturbans</name>
    <dbReference type="NCBI Taxonomy" id="1737472"/>
    <lineage>
        <taxon>Bacteria</taxon>
        <taxon>Pseudomonadati</taxon>
        <taxon>Pseudomonadota</taxon>
        <taxon>Alphaproteobacteria</taxon>
        <taxon>Acetobacterales</taxon>
        <taxon>Acetobacteraceae</taxon>
        <taxon>Acetobacter</taxon>
    </lineage>
</organism>
<gene>
    <name evidence="2" type="ORF">GOB81_10865</name>
</gene>
<dbReference type="CDD" id="cd00761">
    <property type="entry name" value="Glyco_tranf_GTA_type"/>
    <property type="match status" value="1"/>
</dbReference>